<evidence type="ECO:0000256" key="15">
    <source>
        <dbReference type="SAM" id="Coils"/>
    </source>
</evidence>
<comment type="pathway">
    <text evidence="2 12">Aminoacyl-tRNA biosynthesis; selenocysteinyl-tRNA(Sec) biosynthesis; L-seryl-tRNA(Sec) from L-serine and tRNA(Sec): step 1/1.</text>
</comment>
<dbReference type="InterPro" id="IPR015866">
    <property type="entry name" value="Ser-tRNA-synth_1_N"/>
</dbReference>
<feature type="coiled-coil region" evidence="15">
    <location>
        <begin position="70"/>
        <end position="100"/>
    </location>
</feature>
<comment type="similarity">
    <text evidence="3 12">Belongs to the class-II aminoacyl-tRNA synthetase family. Type-1 seryl-tRNA synthetase subfamily.</text>
</comment>
<evidence type="ECO:0000256" key="9">
    <source>
        <dbReference type="ARBA" id="ARBA00023146"/>
    </source>
</evidence>
<evidence type="ECO:0000256" key="12">
    <source>
        <dbReference type="HAMAP-Rule" id="MF_00176"/>
    </source>
</evidence>
<feature type="binding site" evidence="12">
    <location>
        <begin position="234"/>
        <end position="236"/>
    </location>
    <ligand>
        <name>L-serine</name>
        <dbReference type="ChEBI" id="CHEBI:33384"/>
    </ligand>
</feature>
<dbReference type="RefSeq" id="WP_275845913.1">
    <property type="nucleotide sequence ID" value="NZ_CP135996.1"/>
</dbReference>
<keyword evidence="5 12" id="KW-0436">Ligase</keyword>
<evidence type="ECO:0000256" key="2">
    <source>
        <dbReference type="ARBA" id="ARBA00005045"/>
    </source>
</evidence>
<feature type="binding site" evidence="13">
    <location>
        <position position="385"/>
    </location>
    <ligand>
        <name>L-serine</name>
        <dbReference type="ChEBI" id="CHEBI:33384"/>
    </ligand>
</feature>
<organism evidence="17 18">
    <name type="scientific">Caproicibacterium argilliputei</name>
    <dbReference type="NCBI Taxonomy" id="3030016"/>
    <lineage>
        <taxon>Bacteria</taxon>
        <taxon>Bacillati</taxon>
        <taxon>Bacillota</taxon>
        <taxon>Clostridia</taxon>
        <taxon>Eubacteriales</taxon>
        <taxon>Oscillospiraceae</taxon>
        <taxon>Caproicibacterium</taxon>
    </lineage>
</organism>
<comment type="subcellular location">
    <subcellularLocation>
        <location evidence="1 12">Cytoplasm</location>
    </subcellularLocation>
</comment>
<dbReference type="CDD" id="cd00770">
    <property type="entry name" value="SerRS_core"/>
    <property type="match status" value="1"/>
</dbReference>
<feature type="binding site" evidence="12">
    <location>
        <position position="387"/>
    </location>
    <ligand>
        <name>L-serine</name>
        <dbReference type="ChEBI" id="CHEBI:33384"/>
    </ligand>
</feature>
<dbReference type="InterPro" id="IPR002317">
    <property type="entry name" value="Ser-tRNA-ligase_type_1"/>
</dbReference>
<evidence type="ECO:0000256" key="4">
    <source>
        <dbReference type="ARBA" id="ARBA00022490"/>
    </source>
</evidence>
<evidence type="ECO:0000256" key="11">
    <source>
        <dbReference type="ARBA" id="ARBA00048823"/>
    </source>
</evidence>
<comment type="catalytic activity">
    <reaction evidence="10 12">
        <text>tRNA(Sec) + L-serine + ATP = L-seryl-tRNA(Sec) + AMP + diphosphate + H(+)</text>
        <dbReference type="Rhea" id="RHEA:42580"/>
        <dbReference type="Rhea" id="RHEA-COMP:9742"/>
        <dbReference type="Rhea" id="RHEA-COMP:10128"/>
        <dbReference type="ChEBI" id="CHEBI:15378"/>
        <dbReference type="ChEBI" id="CHEBI:30616"/>
        <dbReference type="ChEBI" id="CHEBI:33019"/>
        <dbReference type="ChEBI" id="CHEBI:33384"/>
        <dbReference type="ChEBI" id="CHEBI:78442"/>
        <dbReference type="ChEBI" id="CHEBI:78533"/>
        <dbReference type="ChEBI" id="CHEBI:456215"/>
        <dbReference type="EC" id="6.1.1.11"/>
    </reaction>
</comment>
<reference evidence="18" key="3">
    <citation type="submission" date="2024-06" db="EMBL/GenBank/DDBJ databases">
        <authorList>
            <person name="Zeng C."/>
        </authorList>
    </citation>
    <scope>NUCLEOTIDE SEQUENCE [LARGE SCALE GENOMIC DNA]</scope>
    <source>
        <strain evidence="18">ZCY20-5</strain>
    </source>
</reference>
<dbReference type="InterPro" id="IPR006195">
    <property type="entry name" value="aa-tRNA-synth_II"/>
</dbReference>
<dbReference type="GO" id="GO:0006434">
    <property type="term" value="P:seryl-tRNA aminoacylation"/>
    <property type="evidence" value="ECO:0007669"/>
    <property type="project" value="UniProtKB-UniRule"/>
</dbReference>
<dbReference type="EC" id="6.1.1.11" evidence="12"/>
<dbReference type="GO" id="GO:0016740">
    <property type="term" value="F:transferase activity"/>
    <property type="evidence" value="ECO:0007669"/>
    <property type="project" value="UniProtKB-ARBA"/>
</dbReference>
<proteinExistence type="inferred from homology"/>
<name>A0AA97DA64_9FIRM</name>
<dbReference type="Pfam" id="PF02403">
    <property type="entry name" value="Seryl_tRNA_N"/>
    <property type="match status" value="1"/>
</dbReference>
<evidence type="ECO:0000313" key="17">
    <source>
        <dbReference type="EMBL" id="WOC32272.1"/>
    </source>
</evidence>
<dbReference type="GO" id="GO:0005737">
    <property type="term" value="C:cytoplasm"/>
    <property type="evidence" value="ECO:0007669"/>
    <property type="project" value="UniProtKB-SubCell"/>
</dbReference>
<keyword evidence="6 12" id="KW-0547">Nucleotide-binding</keyword>
<comment type="catalytic activity">
    <reaction evidence="11 12">
        <text>tRNA(Ser) + L-serine + ATP = L-seryl-tRNA(Ser) + AMP + diphosphate + H(+)</text>
        <dbReference type="Rhea" id="RHEA:12292"/>
        <dbReference type="Rhea" id="RHEA-COMP:9669"/>
        <dbReference type="Rhea" id="RHEA-COMP:9703"/>
        <dbReference type="ChEBI" id="CHEBI:15378"/>
        <dbReference type="ChEBI" id="CHEBI:30616"/>
        <dbReference type="ChEBI" id="CHEBI:33019"/>
        <dbReference type="ChEBI" id="CHEBI:33384"/>
        <dbReference type="ChEBI" id="CHEBI:78442"/>
        <dbReference type="ChEBI" id="CHEBI:78533"/>
        <dbReference type="ChEBI" id="CHEBI:456215"/>
        <dbReference type="EC" id="6.1.1.11"/>
    </reaction>
</comment>
<keyword evidence="7 12" id="KW-0067">ATP-binding</keyword>
<feature type="domain" description="Aminoacyl-transfer RNA synthetases class-II family profile" evidence="16">
    <location>
        <begin position="139"/>
        <end position="412"/>
    </location>
</feature>
<keyword evidence="4 12" id="KW-0963">Cytoplasm</keyword>
<dbReference type="PANTHER" id="PTHR43697:SF1">
    <property type="entry name" value="SERINE--TRNA LIGASE"/>
    <property type="match status" value="1"/>
</dbReference>
<dbReference type="SUPFAM" id="SSF46589">
    <property type="entry name" value="tRNA-binding arm"/>
    <property type="match status" value="1"/>
</dbReference>
<dbReference type="HAMAP" id="MF_00176">
    <property type="entry name" value="Ser_tRNA_synth_type1"/>
    <property type="match status" value="1"/>
</dbReference>
<dbReference type="InterPro" id="IPR002314">
    <property type="entry name" value="aa-tRNA-synt_IIb"/>
</dbReference>
<evidence type="ECO:0000256" key="6">
    <source>
        <dbReference type="ARBA" id="ARBA00022741"/>
    </source>
</evidence>
<dbReference type="PIRSF" id="PIRSF001529">
    <property type="entry name" value="Ser-tRNA-synth_IIa"/>
    <property type="match status" value="1"/>
</dbReference>
<dbReference type="SUPFAM" id="SSF55681">
    <property type="entry name" value="Class II aaRS and biotin synthetases"/>
    <property type="match status" value="1"/>
</dbReference>
<dbReference type="InterPro" id="IPR033729">
    <property type="entry name" value="SerRS_core"/>
</dbReference>
<reference evidence="17 18" key="1">
    <citation type="submission" date="2024-06" db="EMBL/GenBank/DDBJ databases">
        <title>Caproicibacterium argilliputei sp. nov, a novel caproic acid producing anaerobic bacterium isolated from pit mud.</title>
        <authorList>
            <person name="Xia S."/>
        </authorList>
    </citation>
    <scope>NUCLEOTIDE SEQUENCE [LARGE SCALE GENOMIC DNA]</scope>
    <source>
        <strain evidence="17 18">ZCY20-5</strain>
    </source>
</reference>
<dbReference type="Gene3D" id="3.30.930.10">
    <property type="entry name" value="Bira Bifunctional Protein, Domain 2"/>
    <property type="match status" value="1"/>
</dbReference>
<evidence type="ECO:0000313" key="18">
    <source>
        <dbReference type="Proteomes" id="UP001300604"/>
    </source>
</evidence>
<evidence type="ECO:0000256" key="1">
    <source>
        <dbReference type="ARBA" id="ARBA00004496"/>
    </source>
</evidence>
<dbReference type="PROSITE" id="PS50862">
    <property type="entry name" value="AA_TRNA_LIGASE_II"/>
    <property type="match status" value="1"/>
</dbReference>
<keyword evidence="8 12" id="KW-0648">Protein biosynthesis</keyword>
<evidence type="ECO:0000256" key="14">
    <source>
        <dbReference type="PIRSR" id="PIRSR001529-2"/>
    </source>
</evidence>
<comment type="function">
    <text evidence="12">Catalyzes the attachment of serine to tRNA(Ser). Is also able to aminoacylate tRNA(Sec) with serine, to form the misacylated tRNA L-seryl-tRNA(Sec), which will be further converted into selenocysteinyl-tRNA(Sec).</text>
</comment>
<feature type="binding site" evidence="12 14">
    <location>
        <begin position="352"/>
        <end position="355"/>
    </location>
    <ligand>
        <name>ATP</name>
        <dbReference type="ChEBI" id="CHEBI:30616"/>
    </ligand>
</feature>
<dbReference type="PRINTS" id="PR00981">
    <property type="entry name" value="TRNASYNTHSER"/>
</dbReference>
<keyword evidence="15" id="KW-0175">Coiled coil</keyword>
<comment type="subunit">
    <text evidence="12">Homodimer. The tRNA molecule binds across the dimer.</text>
</comment>
<evidence type="ECO:0000256" key="10">
    <source>
        <dbReference type="ARBA" id="ARBA00047929"/>
    </source>
</evidence>
<dbReference type="Gene3D" id="1.10.287.40">
    <property type="entry name" value="Serine-tRNA synthetase, tRNA binding domain"/>
    <property type="match status" value="1"/>
</dbReference>
<dbReference type="Pfam" id="PF00587">
    <property type="entry name" value="tRNA-synt_2b"/>
    <property type="match status" value="1"/>
</dbReference>
<dbReference type="KEGG" id="carl:PXC00_14020"/>
<evidence type="ECO:0000256" key="8">
    <source>
        <dbReference type="ARBA" id="ARBA00022917"/>
    </source>
</evidence>
<accession>A0AA97DA64</accession>
<comment type="domain">
    <text evidence="12">Consists of two distinct domains, a catalytic core and a N-terminal extension that is involved in tRNA binding.</text>
</comment>
<feature type="binding site" evidence="13">
    <location>
        <position position="234"/>
    </location>
    <ligand>
        <name>L-serine</name>
        <dbReference type="ChEBI" id="CHEBI:33384"/>
    </ligand>
</feature>
<dbReference type="NCBIfam" id="TIGR00414">
    <property type="entry name" value="serS"/>
    <property type="match status" value="1"/>
</dbReference>
<dbReference type="InterPro" id="IPR042103">
    <property type="entry name" value="SerRS_1_N_sf"/>
</dbReference>
<evidence type="ECO:0000256" key="13">
    <source>
        <dbReference type="PIRSR" id="PIRSR001529-1"/>
    </source>
</evidence>
<keyword evidence="9 12" id="KW-0030">Aminoacyl-tRNA synthetase</keyword>
<dbReference type="GO" id="GO:0004828">
    <property type="term" value="F:serine-tRNA ligase activity"/>
    <property type="evidence" value="ECO:0007669"/>
    <property type="project" value="UniProtKB-UniRule"/>
</dbReference>
<feature type="binding site" evidence="13">
    <location>
        <position position="265"/>
    </location>
    <ligand>
        <name>L-serine</name>
        <dbReference type="ChEBI" id="CHEBI:33384"/>
    </ligand>
</feature>
<dbReference type="GO" id="GO:0016260">
    <property type="term" value="P:selenocysteine biosynthetic process"/>
    <property type="evidence" value="ECO:0007669"/>
    <property type="project" value="UniProtKB-UniRule"/>
</dbReference>
<dbReference type="InterPro" id="IPR045864">
    <property type="entry name" value="aa-tRNA-synth_II/BPL/LPL"/>
</dbReference>
<evidence type="ECO:0000256" key="5">
    <source>
        <dbReference type="ARBA" id="ARBA00022598"/>
    </source>
</evidence>
<sequence>MVDIKLIRDNPDYVKAAIKKREMDLDSVVDQILEVDKQRREATGAVESKKAEQNAVSKEIPKIKKAGGDASEVLAKMKKLSEEIKEADAKLAEMNDKQQELMLCLPNLPDDDVQAGGKEKNVPDHYFKEKPIFDFEPKNHVDLCESLGMIDYQRGAKIAGNGAWIYRGWGARMEWAILNFFVNEHLSDGYELILPPHMLNYECGYVAGQFPKFGDEVYWIQNPTSADKKFMLPTAETALVNLHRDEILTADELPKKYIAYTPCYRREAGSYRSEERGMIRGHQFNKVEMVQYTKPEDSDAAFQELVGKAERLVQELGLHYRLSRLAAGDCSFSMARTYDIEVWIPSMGIYKEVSSASNARSYQARRGNIKYRDENKKLQFVHTLNASGLATSRVMPAIVEQYQNADGSVTVPEVLRPYMGIDVIRPKNA</sequence>
<dbReference type="EMBL" id="CP135996">
    <property type="protein sequence ID" value="WOC32272.1"/>
    <property type="molecule type" value="Genomic_DNA"/>
</dbReference>
<dbReference type="GO" id="GO:0005524">
    <property type="term" value="F:ATP binding"/>
    <property type="evidence" value="ECO:0007669"/>
    <property type="project" value="UniProtKB-UniRule"/>
</dbReference>
<dbReference type="InterPro" id="IPR010978">
    <property type="entry name" value="tRNA-bd_arm"/>
</dbReference>
<evidence type="ECO:0000259" key="16">
    <source>
        <dbReference type="PROSITE" id="PS50862"/>
    </source>
</evidence>
<keyword evidence="18" id="KW-1185">Reference proteome</keyword>
<evidence type="ECO:0000256" key="7">
    <source>
        <dbReference type="ARBA" id="ARBA00022840"/>
    </source>
</evidence>
<gene>
    <name evidence="12 17" type="primary">serS</name>
    <name evidence="17" type="ORF">PXC00_14020</name>
</gene>
<reference evidence="18" key="2">
    <citation type="submission" date="2024-06" db="EMBL/GenBank/DDBJ databases">
        <title>Caproicibacterium argilliputei sp. nov, a novel caproic acid producing anaerobic bacterium isolated from pit mud.</title>
        <authorList>
            <person name="Zeng C."/>
        </authorList>
    </citation>
    <scope>NUCLEOTIDE SEQUENCE [LARGE SCALE GENOMIC DNA]</scope>
    <source>
        <strain evidence="18">ZCY20-5</strain>
    </source>
</reference>
<feature type="binding site" evidence="12 13">
    <location>
        <position position="288"/>
    </location>
    <ligand>
        <name>L-serine</name>
        <dbReference type="ChEBI" id="CHEBI:33384"/>
    </ligand>
</feature>
<dbReference type="AlphaFoldDB" id="A0AA97DA64"/>
<dbReference type="GO" id="GO:0140096">
    <property type="term" value="F:catalytic activity, acting on a protein"/>
    <property type="evidence" value="ECO:0007669"/>
    <property type="project" value="UniProtKB-ARBA"/>
</dbReference>
<protein>
    <recommendedName>
        <fullName evidence="12">Serine--tRNA ligase</fullName>
        <ecNumber evidence="12">6.1.1.11</ecNumber>
    </recommendedName>
    <alternativeName>
        <fullName evidence="12">Seryl-tRNA synthetase</fullName>
        <shortName evidence="12">SerRS</shortName>
    </alternativeName>
    <alternativeName>
        <fullName evidence="12">Seryl-tRNA(Ser/Sec) synthetase</fullName>
    </alternativeName>
</protein>
<evidence type="ECO:0000256" key="3">
    <source>
        <dbReference type="ARBA" id="ARBA00010728"/>
    </source>
</evidence>
<comment type="caution">
    <text evidence="12">Lacks conserved residue(s) required for the propagation of feature annotation.</text>
</comment>
<feature type="binding site" evidence="12 14">
    <location>
        <begin position="265"/>
        <end position="267"/>
    </location>
    <ligand>
        <name>ATP</name>
        <dbReference type="ChEBI" id="CHEBI:30616"/>
    </ligand>
</feature>
<dbReference type="Proteomes" id="UP001300604">
    <property type="component" value="Chromosome"/>
</dbReference>
<dbReference type="PANTHER" id="PTHR43697">
    <property type="entry name" value="SERYL-TRNA SYNTHETASE"/>
    <property type="match status" value="1"/>
</dbReference>